<evidence type="ECO:0000313" key="2">
    <source>
        <dbReference type="EMBL" id="CAG8951713.1"/>
    </source>
</evidence>
<proteinExistence type="predicted"/>
<feature type="region of interest" description="Disordered" evidence="1">
    <location>
        <begin position="80"/>
        <end position="107"/>
    </location>
</feature>
<sequence>MAPKKAAKASNEVHIVTIHTMVDSAFATLNAAKERLEHLEIDGQTDVKITTRTLKGGSVAVTIDKEKEAAAAPKKAVAKPKAAKAKAMPASDDNDDEDAEAAPAAAPKTMSVAKQLTEKAVPPPSKYSSLSLLAGGLAGKGHVFDDMSIVVAGVLPTYRSQRECNDVDRPVWWQGSEDIERAVGIMYLYTCGNEN</sequence>
<comment type="caution">
    <text evidence="2">The sequence shown here is derived from an EMBL/GenBank/DDBJ whole genome shotgun (WGS) entry which is preliminary data.</text>
</comment>
<dbReference type="AlphaFoldDB" id="A0A9N9PQQ7"/>
<accession>A0A9N9PQQ7</accession>
<protein>
    <submittedName>
        <fullName evidence="2">Uncharacterized protein</fullName>
    </submittedName>
</protein>
<reference evidence="2" key="1">
    <citation type="submission" date="2021-07" db="EMBL/GenBank/DDBJ databases">
        <authorList>
            <person name="Durling M."/>
        </authorList>
    </citation>
    <scope>NUCLEOTIDE SEQUENCE</scope>
</reference>
<dbReference type="Proteomes" id="UP000696280">
    <property type="component" value="Unassembled WGS sequence"/>
</dbReference>
<evidence type="ECO:0000313" key="3">
    <source>
        <dbReference type="Proteomes" id="UP000696280"/>
    </source>
</evidence>
<name>A0A9N9PQQ7_9HELO</name>
<evidence type="ECO:0000256" key="1">
    <source>
        <dbReference type="SAM" id="MobiDB-lite"/>
    </source>
</evidence>
<organism evidence="2 3">
    <name type="scientific">Hymenoscyphus fraxineus</name>
    <dbReference type="NCBI Taxonomy" id="746836"/>
    <lineage>
        <taxon>Eukaryota</taxon>
        <taxon>Fungi</taxon>
        <taxon>Dikarya</taxon>
        <taxon>Ascomycota</taxon>
        <taxon>Pezizomycotina</taxon>
        <taxon>Leotiomycetes</taxon>
        <taxon>Helotiales</taxon>
        <taxon>Helotiaceae</taxon>
        <taxon>Hymenoscyphus</taxon>
    </lineage>
</organism>
<keyword evidence="3" id="KW-1185">Reference proteome</keyword>
<gene>
    <name evidence="2" type="ORF">HYFRA_00005513</name>
</gene>
<dbReference type="EMBL" id="CAJVRL010000044">
    <property type="protein sequence ID" value="CAG8951713.1"/>
    <property type="molecule type" value="Genomic_DNA"/>
</dbReference>